<organism evidence="8 9">
    <name type="scientific">Aeoliella mucimassa</name>
    <dbReference type="NCBI Taxonomy" id="2527972"/>
    <lineage>
        <taxon>Bacteria</taxon>
        <taxon>Pseudomonadati</taxon>
        <taxon>Planctomycetota</taxon>
        <taxon>Planctomycetia</taxon>
        <taxon>Pirellulales</taxon>
        <taxon>Lacipirellulaceae</taxon>
        <taxon>Aeoliella</taxon>
    </lineage>
</organism>
<dbReference type="Pfam" id="PF22692">
    <property type="entry name" value="LlgE_F_G_D1"/>
    <property type="match status" value="1"/>
</dbReference>
<dbReference type="SUPFAM" id="SSF117143">
    <property type="entry name" value="Flagellar hook protein flgE"/>
    <property type="match status" value="1"/>
</dbReference>
<evidence type="ECO:0000256" key="1">
    <source>
        <dbReference type="ARBA" id="ARBA00004117"/>
    </source>
</evidence>
<dbReference type="Pfam" id="PF00460">
    <property type="entry name" value="Flg_bb_rod"/>
    <property type="match status" value="1"/>
</dbReference>
<dbReference type="PANTHER" id="PTHR30435">
    <property type="entry name" value="FLAGELLAR PROTEIN"/>
    <property type="match status" value="1"/>
</dbReference>
<comment type="subcellular location">
    <subcellularLocation>
        <location evidence="1 4">Bacterial flagellum basal body</location>
    </subcellularLocation>
</comment>
<feature type="domain" description="Flagellar basal-body/hook protein C-terminal" evidence="6">
    <location>
        <begin position="195"/>
        <end position="238"/>
    </location>
</feature>
<keyword evidence="3 4" id="KW-0975">Bacterial flagellum</keyword>
<dbReference type="InterPro" id="IPR037925">
    <property type="entry name" value="FlgE/F/G-like"/>
</dbReference>
<name>A0A518ARW0_9BACT</name>
<dbReference type="AlphaFoldDB" id="A0A518ARW0"/>
<gene>
    <name evidence="8" type="primary">flgG_2</name>
    <name evidence="8" type="ORF">Pan181_36640</name>
</gene>
<keyword evidence="8" id="KW-0966">Cell projection</keyword>
<evidence type="ECO:0000256" key="2">
    <source>
        <dbReference type="ARBA" id="ARBA00009677"/>
    </source>
</evidence>
<comment type="similarity">
    <text evidence="2 4">Belongs to the flagella basal body rod proteins family.</text>
</comment>
<protein>
    <submittedName>
        <fullName evidence="8">Flagellar basal-body rod protein FlgG</fullName>
    </submittedName>
</protein>
<dbReference type="KEGG" id="amuc:Pan181_36640"/>
<dbReference type="InterPro" id="IPR010930">
    <property type="entry name" value="Flg_bb/hook_C_dom"/>
</dbReference>
<sequence>MSAEGAKVQSRRLEVIANNLANVNTVGFKPDVAAFQSRFAEAIQRGQALDGDRSMNDVGGGVSVFDTTTDFAAGRLQKTGNQLDLAIVGDGFFQVQDAQGEQFLTRAGNFTIDSQNRVVTQNGMFLLDSGGSEIALTPGLPYSISATGDINQAGNTVQLGLQRPGSLGDLVKVGDNLFRPLAEVQPVEAGMREVRSGFLEMSGTNSTRQMMDMIETTRAFEANVRVLQSQDSMSSNLIGRVLLS</sequence>
<dbReference type="EMBL" id="CP036278">
    <property type="protein sequence ID" value="QDU57448.1"/>
    <property type="molecule type" value="Genomic_DNA"/>
</dbReference>
<dbReference type="RefSeq" id="WP_197528460.1">
    <property type="nucleotide sequence ID" value="NZ_CP036278.1"/>
</dbReference>
<evidence type="ECO:0000259" key="6">
    <source>
        <dbReference type="Pfam" id="PF06429"/>
    </source>
</evidence>
<keyword evidence="8" id="KW-0969">Cilium</keyword>
<proteinExistence type="inferred from homology"/>
<dbReference type="PROSITE" id="PS00588">
    <property type="entry name" value="FLAGELLA_BB_ROD"/>
    <property type="match status" value="1"/>
</dbReference>
<reference evidence="8 9" key="1">
    <citation type="submission" date="2019-02" db="EMBL/GenBank/DDBJ databases">
        <title>Deep-cultivation of Planctomycetes and their phenomic and genomic characterization uncovers novel biology.</title>
        <authorList>
            <person name="Wiegand S."/>
            <person name="Jogler M."/>
            <person name="Boedeker C."/>
            <person name="Pinto D."/>
            <person name="Vollmers J."/>
            <person name="Rivas-Marin E."/>
            <person name="Kohn T."/>
            <person name="Peeters S.H."/>
            <person name="Heuer A."/>
            <person name="Rast P."/>
            <person name="Oberbeckmann S."/>
            <person name="Bunk B."/>
            <person name="Jeske O."/>
            <person name="Meyerdierks A."/>
            <person name="Storesund J.E."/>
            <person name="Kallscheuer N."/>
            <person name="Luecker S."/>
            <person name="Lage O.M."/>
            <person name="Pohl T."/>
            <person name="Merkel B.J."/>
            <person name="Hornburger P."/>
            <person name="Mueller R.-W."/>
            <person name="Bruemmer F."/>
            <person name="Labrenz M."/>
            <person name="Spormann A.M."/>
            <person name="Op den Camp H."/>
            <person name="Overmann J."/>
            <person name="Amann R."/>
            <person name="Jetten M.S.M."/>
            <person name="Mascher T."/>
            <person name="Medema M.H."/>
            <person name="Devos D.P."/>
            <person name="Kaster A.-K."/>
            <person name="Ovreas L."/>
            <person name="Rohde M."/>
            <person name="Galperin M.Y."/>
            <person name="Jogler C."/>
        </authorList>
    </citation>
    <scope>NUCLEOTIDE SEQUENCE [LARGE SCALE GENOMIC DNA]</scope>
    <source>
        <strain evidence="8 9">Pan181</strain>
    </source>
</reference>
<keyword evidence="8" id="KW-0282">Flagellum</keyword>
<evidence type="ECO:0000313" key="8">
    <source>
        <dbReference type="EMBL" id="QDU57448.1"/>
    </source>
</evidence>
<dbReference type="InterPro" id="IPR001444">
    <property type="entry name" value="Flag_bb_rod_N"/>
</dbReference>
<dbReference type="InterPro" id="IPR019776">
    <property type="entry name" value="Flagellar_basal_body_rod_CS"/>
</dbReference>
<evidence type="ECO:0000259" key="7">
    <source>
        <dbReference type="Pfam" id="PF22692"/>
    </source>
</evidence>
<dbReference type="InterPro" id="IPR020013">
    <property type="entry name" value="Flagellar_FlgE/F/G"/>
</dbReference>
<feature type="domain" description="Flagellar basal body rod protein N-terminal" evidence="5">
    <location>
        <begin position="4"/>
        <end position="29"/>
    </location>
</feature>
<evidence type="ECO:0000256" key="3">
    <source>
        <dbReference type="ARBA" id="ARBA00023143"/>
    </source>
</evidence>
<evidence type="ECO:0000313" key="9">
    <source>
        <dbReference type="Proteomes" id="UP000315750"/>
    </source>
</evidence>
<keyword evidence="9" id="KW-1185">Reference proteome</keyword>
<dbReference type="InterPro" id="IPR053967">
    <property type="entry name" value="LlgE_F_G-like_D1"/>
</dbReference>
<accession>A0A518ARW0</accession>
<dbReference type="NCBIfam" id="TIGR03506">
    <property type="entry name" value="FlgEFG_subfam"/>
    <property type="match status" value="1"/>
</dbReference>
<dbReference type="GO" id="GO:0071978">
    <property type="term" value="P:bacterial-type flagellum-dependent swarming motility"/>
    <property type="evidence" value="ECO:0007669"/>
    <property type="project" value="TreeGrafter"/>
</dbReference>
<dbReference type="Pfam" id="PF06429">
    <property type="entry name" value="Flg_bbr_C"/>
    <property type="match status" value="1"/>
</dbReference>
<dbReference type="PANTHER" id="PTHR30435:SF19">
    <property type="entry name" value="FLAGELLAR BASAL-BODY ROD PROTEIN FLGG"/>
    <property type="match status" value="1"/>
</dbReference>
<evidence type="ECO:0000256" key="4">
    <source>
        <dbReference type="RuleBase" id="RU362116"/>
    </source>
</evidence>
<dbReference type="Proteomes" id="UP000315750">
    <property type="component" value="Chromosome"/>
</dbReference>
<evidence type="ECO:0000259" key="5">
    <source>
        <dbReference type="Pfam" id="PF00460"/>
    </source>
</evidence>
<feature type="domain" description="Flagellar hook protein FlgE/F/G-like D1" evidence="7">
    <location>
        <begin position="86"/>
        <end position="150"/>
    </location>
</feature>
<dbReference type="GO" id="GO:0009425">
    <property type="term" value="C:bacterial-type flagellum basal body"/>
    <property type="evidence" value="ECO:0007669"/>
    <property type="project" value="UniProtKB-SubCell"/>
</dbReference>